<dbReference type="STRING" id="543379.A0A232FI85"/>
<evidence type="ECO:0000313" key="3">
    <source>
        <dbReference type="Proteomes" id="UP000215335"/>
    </source>
</evidence>
<protein>
    <submittedName>
        <fullName evidence="2">Uncharacterized protein</fullName>
    </submittedName>
</protein>
<keyword evidence="3" id="KW-1185">Reference proteome</keyword>
<feature type="compositionally biased region" description="Basic and acidic residues" evidence="1">
    <location>
        <begin position="122"/>
        <end position="132"/>
    </location>
</feature>
<feature type="compositionally biased region" description="Basic and acidic residues" evidence="1">
    <location>
        <begin position="141"/>
        <end position="161"/>
    </location>
</feature>
<dbReference type="AlphaFoldDB" id="A0A232FI85"/>
<evidence type="ECO:0000313" key="2">
    <source>
        <dbReference type="EMBL" id="OXU30461.1"/>
    </source>
</evidence>
<gene>
    <name evidence="2" type="ORF">TSAR_013485</name>
</gene>
<name>A0A232FI85_9HYME</name>
<evidence type="ECO:0000256" key="1">
    <source>
        <dbReference type="SAM" id="MobiDB-lite"/>
    </source>
</evidence>
<dbReference type="OrthoDB" id="6620644at2759"/>
<proteinExistence type="predicted"/>
<sequence>MRSGGMLRVMAFSSPLFASTLLLLLLAHANALPLQYLPEIPGYIPVYIRHGDQPLEEINPALAEAFHESSGILKNIRDDLNDRNDVSLDSNEENSSRENANPPMPPKQLIYNFPQEKSNFPPKDKPTEKESVVMKLAKTSPLDKTDTKKLAQEIKEKKENK</sequence>
<feature type="region of interest" description="Disordered" evidence="1">
    <location>
        <begin position="78"/>
        <end position="161"/>
    </location>
</feature>
<accession>A0A232FI85</accession>
<reference evidence="2 3" key="1">
    <citation type="journal article" date="2017" name="Curr. Biol.">
        <title>The Evolution of Venom by Co-option of Single-Copy Genes.</title>
        <authorList>
            <person name="Martinson E.O."/>
            <person name="Mrinalini"/>
            <person name="Kelkar Y.D."/>
            <person name="Chang C.H."/>
            <person name="Werren J.H."/>
        </authorList>
    </citation>
    <scope>NUCLEOTIDE SEQUENCE [LARGE SCALE GENOMIC DNA]</scope>
    <source>
        <strain evidence="2 3">Alberta</strain>
        <tissue evidence="2">Whole body</tissue>
    </source>
</reference>
<organism evidence="2 3">
    <name type="scientific">Trichomalopsis sarcophagae</name>
    <dbReference type="NCBI Taxonomy" id="543379"/>
    <lineage>
        <taxon>Eukaryota</taxon>
        <taxon>Metazoa</taxon>
        <taxon>Ecdysozoa</taxon>
        <taxon>Arthropoda</taxon>
        <taxon>Hexapoda</taxon>
        <taxon>Insecta</taxon>
        <taxon>Pterygota</taxon>
        <taxon>Neoptera</taxon>
        <taxon>Endopterygota</taxon>
        <taxon>Hymenoptera</taxon>
        <taxon>Apocrita</taxon>
        <taxon>Proctotrupomorpha</taxon>
        <taxon>Chalcidoidea</taxon>
        <taxon>Pteromalidae</taxon>
        <taxon>Pteromalinae</taxon>
        <taxon>Trichomalopsis</taxon>
    </lineage>
</organism>
<comment type="caution">
    <text evidence="2">The sequence shown here is derived from an EMBL/GenBank/DDBJ whole genome shotgun (WGS) entry which is preliminary data.</text>
</comment>
<dbReference type="EMBL" id="NNAY01000156">
    <property type="protein sequence ID" value="OXU30461.1"/>
    <property type="molecule type" value="Genomic_DNA"/>
</dbReference>
<dbReference type="Proteomes" id="UP000215335">
    <property type="component" value="Unassembled WGS sequence"/>
</dbReference>